<dbReference type="EMBL" id="JAFEKC020000020">
    <property type="protein sequence ID" value="KAK0508630.1"/>
    <property type="molecule type" value="Genomic_DNA"/>
</dbReference>
<feature type="compositionally biased region" description="Basic and acidic residues" evidence="1">
    <location>
        <begin position="257"/>
        <end position="277"/>
    </location>
</feature>
<evidence type="ECO:0000313" key="2">
    <source>
        <dbReference type="EMBL" id="KAK0508630.1"/>
    </source>
</evidence>
<accession>A0AA39QT18</accession>
<sequence>MSISIESQQKEKIDPNAEMAEELSDQQTDEIDLNADTAQETSDEKLGWVFDETQKHYPVFYLTDIPDKRQYNAEMYSGIVHGITAWVAISSNSPTNVIEDLKAHNNADEALPMPFLNSTVEEVYEFFKNHLRPADDDPRGFYHTFSYFTFLVVDADCVKSEPWQCILCCDAPDFGDPHPETRLKQLRLPVAHAVEGLSLLEDLFKTPSEFVEKPDFVLGMIPPSWEVELHNDQGERIGRREIASPGDARGKKGHSVWKQEESARQLRAERSAARRKL</sequence>
<feature type="region of interest" description="Disordered" evidence="1">
    <location>
        <begin position="1"/>
        <end position="32"/>
    </location>
</feature>
<gene>
    <name evidence="2" type="ORF">JMJ35_008906</name>
</gene>
<name>A0AA39QT18_9LECA</name>
<reference evidence="2" key="1">
    <citation type="submission" date="2023-03" db="EMBL/GenBank/DDBJ databases">
        <title>Complete genome of Cladonia borealis.</title>
        <authorList>
            <person name="Park H."/>
        </authorList>
    </citation>
    <scope>NUCLEOTIDE SEQUENCE</scope>
    <source>
        <strain evidence="2">ANT050790</strain>
    </source>
</reference>
<evidence type="ECO:0000256" key="1">
    <source>
        <dbReference type="SAM" id="MobiDB-lite"/>
    </source>
</evidence>
<keyword evidence="3" id="KW-1185">Reference proteome</keyword>
<feature type="compositionally biased region" description="Acidic residues" evidence="1">
    <location>
        <begin position="19"/>
        <end position="32"/>
    </location>
</feature>
<comment type="caution">
    <text evidence="2">The sequence shown here is derived from an EMBL/GenBank/DDBJ whole genome shotgun (WGS) entry which is preliminary data.</text>
</comment>
<dbReference type="AlphaFoldDB" id="A0AA39QT18"/>
<proteinExistence type="predicted"/>
<protein>
    <submittedName>
        <fullName evidence="2">Uncharacterized protein</fullName>
    </submittedName>
</protein>
<dbReference type="Proteomes" id="UP001166286">
    <property type="component" value="Unassembled WGS sequence"/>
</dbReference>
<organism evidence="2 3">
    <name type="scientific">Cladonia borealis</name>
    <dbReference type="NCBI Taxonomy" id="184061"/>
    <lineage>
        <taxon>Eukaryota</taxon>
        <taxon>Fungi</taxon>
        <taxon>Dikarya</taxon>
        <taxon>Ascomycota</taxon>
        <taxon>Pezizomycotina</taxon>
        <taxon>Lecanoromycetes</taxon>
        <taxon>OSLEUM clade</taxon>
        <taxon>Lecanoromycetidae</taxon>
        <taxon>Lecanorales</taxon>
        <taxon>Lecanorineae</taxon>
        <taxon>Cladoniaceae</taxon>
        <taxon>Cladonia</taxon>
    </lineage>
</organism>
<feature type="region of interest" description="Disordered" evidence="1">
    <location>
        <begin position="236"/>
        <end position="277"/>
    </location>
</feature>
<evidence type="ECO:0000313" key="3">
    <source>
        <dbReference type="Proteomes" id="UP001166286"/>
    </source>
</evidence>